<dbReference type="Gene3D" id="1.20.5.1160">
    <property type="entry name" value="Vasodilator-stimulated phosphoprotein"/>
    <property type="match status" value="1"/>
</dbReference>
<dbReference type="PANTHER" id="PTHR45616:SF19">
    <property type="entry name" value="KERATIN 90"/>
    <property type="match status" value="1"/>
</dbReference>
<comment type="caution">
    <text evidence="6">The sequence shown here is derived from an EMBL/GenBank/DDBJ whole genome shotgun (WGS) entry which is preliminary data.</text>
</comment>
<dbReference type="InterPro" id="IPR039008">
    <property type="entry name" value="IF_rod_dom"/>
</dbReference>
<dbReference type="PRINTS" id="PR01276">
    <property type="entry name" value="TYPE2KERATIN"/>
</dbReference>
<keyword evidence="7" id="KW-1185">Reference proteome</keyword>
<gene>
    <name evidence="6" type="ORF">JD844_010952</name>
</gene>
<feature type="domain" description="IF rod" evidence="5">
    <location>
        <begin position="100"/>
        <end position="413"/>
    </location>
</feature>
<accession>A0ABQ7TI13</accession>
<comment type="similarity">
    <text evidence="3">Belongs to the intermediate filament family.</text>
</comment>
<evidence type="ECO:0000256" key="4">
    <source>
        <dbReference type="SAM" id="Coils"/>
    </source>
</evidence>
<keyword evidence="1 3" id="KW-0403">Intermediate filament</keyword>
<reference evidence="6 7" key="1">
    <citation type="journal article" date="2022" name="Gigascience">
        <title>A chromosome-level genome assembly and annotation of the desert horned lizard, Phrynosoma platyrhinos, provides insight into chromosomal rearrangements among reptiles.</title>
        <authorList>
            <person name="Koochekian N."/>
            <person name="Ascanio A."/>
            <person name="Farleigh K."/>
            <person name="Card D.C."/>
            <person name="Schield D.R."/>
            <person name="Castoe T.A."/>
            <person name="Jezkova T."/>
        </authorList>
    </citation>
    <scope>NUCLEOTIDE SEQUENCE [LARGE SCALE GENOMIC DNA]</scope>
    <source>
        <strain evidence="6">NK-2021</strain>
    </source>
</reference>
<evidence type="ECO:0000259" key="5">
    <source>
        <dbReference type="PROSITE" id="PS51842"/>
    </source>
</evidence>
<dbReference type="PROSITE" id="PS51842">
    <property type="entry name" value="IF_ROD_2"/>
    <property type="match status" value="1"/>
</dbReference>
<evidence type="ECO:0000256" key="2">
    <source>
        <dbReference type="ARBA" id="ARBA00023054"/>
    </source>
</evidence>
<dbReference type="PROSITE" id="PS00226">
    <property type="entry name" value="IF_ROD_1"/>
    <property type="match status" value="1"/>
</dbReference>
<name>A0ABQ7TI13_PHRPL</name>
<keyword evidence="2 4" id="KW-0175">Coiled coil</keyword>
<evidence type="ECO:0000256" key="3">
    <source>
        <dbReference type="RuleBase" id="RU000685"/>
    </source>
</evidence>
<evidence type="ECO:0000313" key="7">
    <source>
        <dbReference type="Proteomes" id="UP000826234"/>
    </source>
</evidence>
<dbReference type="InterPro" id="IPR003054">
    <property type="entry name" value="Keratin_II"/>
</dbReference>
<dbReference type="Pfam" id="PF00038">
    <property type="entry name" value="Filament"/>
    <property type="match status" value="1"/>
</dbReference>
<dbReference type="SMART" id="SM01391">
    <property type="entry name" value="Filament"/>
    <property type="match status" value="1"/>
</dbReference>
<feature type="coiled-coil region" evidence="4">
    <location>
        <begin position="325"/>
        <end position="391"/>
    </location>
</feature>
<dbReference type="Proteomes" id="UP000826234">
    <property type="component" value="Unassembled WGS sequence"/>
</dbReference>
<proteinExistence type="inferred from homology"/>
<evidence type="ECO:0000313" key="6">
    <source>
        <dbReference type="EMBL" id="KAH0629119.1"/>
    </source>
</evidence>
<dbReference type="SUPFAM" id="SSF64593">
    <property type="entry name" value="Intermediate filament protein, coiled coil region"/>
    <property type="match status" value="2"/>
</dbReference>
<feature type="coiled-coil region" evidence="4">
    <location>
        <begin position="155"/>
        <end position="231"/>
    </location>
</feature>
<dbReference type="Gene3D" id="1.20.5.500">
    <property type="entry name" value="Single helix bin"/>
    <property type="match status" value="1"/>
</dbReference>
<protein>
    <recommendedName>
        <fullName evidence="5">IF rod domain-containing protein</fullName>
    </recommendedName>
</protein>
<dbReference type="Gene3D" id="1.20.5.170">
    <property type="match status" value="1"/>
</dbReference>
<sequence length="431" mass="50083">MNQQFFTCSHRRRGFTSASSTGVGCEIKSSKPPACQPHMATVRCGGGNSSRSFHNFGQTERISNCRYRSGGIREIYVNKQLLEPLYLGVDPRDHQVKAEEKEQMKHLNTQFACFIDKVRYLEKRNQFLATKWELLKSHKNSIIKKDLSPLCENYITGLRRKLDCLIHEKNQLQQQHKTMKNLVEESQGMYEEEVKRRTNAENEFVLLKQEVDGVFQQQKELELKREVLEENIAFLINFFEKERAMLQSGLNNTAVVVNMDNNRCLDMDNLIHDVESWYQSIVQRSKGDANLFYWNQMEDLQSKCCQFHENLRKNNSVIAELNHFVQIMRCQVENEKKEVASLQAAIGDTKKLGDRAVQDAEAKHKELQNSVQNFKDRLVALVRDYQDLMNTKLALDIEIATYKTLLEGEEKSCGEHYLCSPQYRSSCETID</sequence>
<evidence type="ECO:0000256" key="1">
    <source>
        <dbReference type="ARBA" id="ARBA00022754"/>
    </source>
</evidence>
<organism evidence="6 7">
    <name type="scientific">Phrynosoma platyrhinos</name>
    <name type="common">Desert horned lizard</name>
    <dbReference type="NCBI Taxonomy" id="52577"/>
    <lineage>
        <taxon>Eukaryota</taxon>
        <taxon>Metazoa</taxon>
        <taxon>Chordata</taxon>
        <taxon>Craniata</taxon>
        <taxon>Vertebrata</taxon>
        <taxon>Euteleostomi</taxon>
        <taxon>Lepidosauria</taxon>
        <taxon>Squamata</taxon>
        <taxon>Bifurcata</taxon>
        <taxon>Unidentata</taxon>
        <taxon>Episquamata</taxon>
        <taxon>Toxicofera</taxon>
        <taxon>Iguania</taxon>
        <taxon>Phrynosomatidae</taxon>
        <taxon>Phrynosomatinae</taxon>
        <taxon>Phrynosoma</taxon>
    </lineage>
</organism>
<dbReference type="PANTHER" id="PTHR45616">
    <property type="entry name" value="GATA-TYPE DOMAIN-CONTAINING PROTEIN"/>
    <property type="match status" value="1"/>
</dbReference>
<dbReference type="EMBL" id="JAIPUX010000439">
    <property type="protein sequence ID" value="KAH0629119.1"/>
    <property type="molecule type" value="Genomic_DNA"/>
</dbReference>
<dbReference type="InterPro" id="IPR018039">
    <property type="entry name" value="IF_conserved"/>
</dbReference>